<accession>B9STF0</accession>
<dbReference type="PROSITE" id="PS51477">
    <property type="entry name" value="PAH"/>
    <property type="match status" value="1"/>
</dbReference>
<dbReference type="InterPro" id="IPR036600">
    <property type="entry name" value="PAH_sf"/>
</dbReference>
<sequence>MELIDVEQMETNKVPVSQEESTFLSNAEERLESNDMCRDFLDGWKLYKEGGISKHDLYCQLVDVFSCDHQDFLDELKKFLIYSAADPVTE</sequence>
<dbReference type="GO" id="GO:0005634">
    <property type="term" value="C:nucleus"/>
    <property type="evidence" value="ECO:0007669"/>
    <property type="project" value="UniProtKB-SubCell"/>
</dbReference>
<proteinExistence type="predicted"/>
<evidence type="ECO:0000256" key="2">
    <source>
        <dbReference type="ARBA" id="ARBA00023242"/>
    </source>
</evidence>
<organism evidence="4 5">
    <name type="scientific">Ricinus communis</name>
    <name type="common">Castor bean</name>
    <dbReference type="NCBI Taxonomy" id="3988"/>
    <lineage>
        <taxon>Eukaryota</taxon>
        <taxon>Viridiplantae</taxon>
        <taxon>Streptophyta</taxon>
        <taxon>Embryophyta</taxon>
        <taxon>Tracheophyta</taxon>
        <taxon>Spermatophyta</taxon>
        <taxon>Magnoliopsida</taxon>
        <taxon>eudicotyledons</taxon>
        <taxon>Gunneridae</taxon>
        <taxon>Pentapetalae</taxon>
        <taxon>rosids</taxon>
        <taxon>fabids</taxon>
        <taxon>Malpighiales</taxon>
        <taxon>Euphorbiaceae</taxon>
        <taxon>Acalyphoideae</taxon>
        <taxon>Acalypheae</taxon>
        <taxon>Ricinus</taxon>
    </lineage>
</organism>
<keyword evidence="2 3" id="KW-0539">Nucleus</keyword>
<dbReference type="Proteomes" id="UP000008311">
    <property type="component" value="Unassembled WGS sequence"/>
</dbReference>
<evidence type="ECO:0000256" key="1">
    <source>
        <dbReference type="ARBA" id="ARBA00004123"/>
    </source>
</evidence>
<comment type="subcellular location">
    <subcellularLocation>
        <location evidence="1 3">Nucleus</location>
    </subcellularLocation>
</comment>
<gene>
    <name evidence="4" type="ORF">RCOM_1318740</name>
</gene>
<reference evidence="5" key="1">
    <citation type="journal article" date="2010" name="Nat. Biotechnol.">
        <title>Draft genome sequence of the oilseed species Ricinus communis.</title>
        <authorList>
            <person name="Chan A.P."/>
            <person name="Crabtree J."/>
            <person name="Zhao Q."/>
            <person name="Lorenzi H."/>
            <person name="Orvis J."/>
            <person name="Puiu D."/>
            <person name="Melake-Berhan A."/>
            <person name="Jones K.M."/>
            <person name="Redman J."/>
            <person name="Chen G."/>
            <person name="Cahoon E.B."/>
            <person name="Gedil M."/>
            <person name="Stanke M."/>
            <person name="Haas B.J."/>
            <person name="Wortman J.R."/>
            <person name="Fraser-Liggett C.M."/>
            <person name="Ravel J."/>
            <person name="Rabinowicz P.D."/>
        </authorList>
    </citation>
    <scope>NUCLEOTIDE SEQUENCE [LARGE SCALE GENOMIC DNA]</scope>
    <source>
        <strain evidence="5">cv. Hale</strain>
    </source>
</reference>
<dbReference type="InterPro" id="IPR003822">
    <property type="entry name" value="PAH"/>
</dbReference>
<keyword evidence="5" id="KW-1185">Reference proteome</keyword>
<dbReference type="Gene3D" id="1.20.1160.11">
    <property type="entry name" value="Paired amphipathic helix"/>
    <property type="match status" value="1"/>
</dbReference>
<evidence type="ECO:0000313" key="4">
    <source>
        <dbReference type="EMBL" id="EEF33101.1"/>
    </source>
</evidence>
<dbReference type="GO" id="GO:0006355">
    <property type="term" value="P:regulation of DNA-templated transcription"/>
    <property type="evidence" value="ECO:0007669"/>
    <property type="project" value="InterPro"/>
</dbReference>
<evidence type="ECO:0000313" key="5">
    <source>
        <dbReference type="Proteomes" id="UP000008311"/>
    </source>
</evidence>
<dbReference type="SUPFAM" id="SSF47762">
    <property type="entry name" value="PAH2 domain"/>
    <property type="match status" value="1"/>
</dbReference>
<name>B9STF0_RICCO</name>
<dbReference type="InParanoid" id="B9STF0"/>
<dbReference type="AlphaFoldDB" id="B9STF0"/>
<evidence type="ECO:0000256" key="3">
    <source>
        <dbReference type="PROSITE-ProRule" id="PRU00810"/>
    </source>
</evidence>
<dbReference type="EMBL" id="EQ974129">
    <property type="protein sequence ID" value="EEF33101.1"/>
    <property type="molecule type" value="Genomic_DNA"/>
</dbReference>
<protein>
    <submittedName>
        <fullName evidence="4">Uncharacterized protein</fullName>
    </submittedName>
</protein>